<evidence type="ECO:0000256" key="6">
    <source>
        <dbReference type="ARBA" id="ARBA00023136"/>
    </source>
</evidence>
<organism evidence="10 11">
    <name type="scientific">Dendrosporobacter quercicolus</name>
    <dbReference type="NCBI Taxonomy" id="146817"/>
    <lineage>
        <taxon>Bacteria</taxon>
        <taxon>Bacillati</taxon>
        <taxon>Bacillota</taxon>
        <taxon>Negativicutes</taxon>
        <taxon>Selenomonadales</taxon>
        <taxon>Sporomusaceae</taxon>
        <taxon>Dendrosporobacter</taxon>
    </lineage>
</organism>
<evidence type="ECO:0000256" key="1">
    <source>
        <dbReference type="ARBA" id="ARBA00004651"/>
    </source>
</evidence>
<evidence type="ECO:0000259" key="9">
    <source>
        <dbReference type="Pfam" id="PF20730"/>
    </source>
</evidence>
<dbReference type="InterPro" id="IPR023090">
    <property type="entry name" value="UPF0702_alpha/beta_dom_sf"/>
</dbReference>
<evidence type="ECO:0000256" key="2">
    <source>
        <dbReference type="ARBA" id="ARBA00006448"/>
    </source>
</evidence>
<evidence type="ECO:0000256" key="7">
    <source>
        <dbReference type="SAM" id="Phobius"/>
    </source>
</evidence>
<keyword evidence="4 7" id="KW-0812">Transmembrane</keyword>
<gene>
    <name evidence="10" type="ORF">SAMN04488502_1182</name>
</gene>
<keyword evidence="11" id="KW-1185">Reference proteome</keyword>
<proteinExistence type="inferred from homology"/>
<dbReference type="PANTHER" id="PTHR34582">
    <property type="entry name" value="UPF0702 TRANSMEMBRANE PROTEIN YCAP"/>
    <property type="match status" value="1"/>
</dbReference>
<dbReference type="InterPro" id="IPR007353">
    <property type="entry name" value="DUF421"/>
</dbReference>
<dbReference type="STRING" id="146817.SAMN04488502_1182"/>
<evidence type="ECO:0000313" key="10">
    <source>
        <dbReference type="EMBL" id="SDN32351.1"/>
    </source>
</evidence>
<dbReference type="OrthoDB" id="9778331at2"/>
<evidence type="ECO:0000259" key="8">
    <source>
        <dbReference type="Pfam" id="PF04239"/>
    </source>
</evidence>
<dbReference type="EMBL" id="FNHB01000018">
    <property type="protein sequence ID" value="SDN32351.1"/>
    <property type="molecule type" value="Genomic_DNA"/>
</dbReference>
<feature type="transmembrane region" description="Helical" evidence="7">
    <location>
        <begin position="12"/>
        <end position="28"/>
    </location>
</feature>
<sequence length="232" mass="26088">MEWSELIRDTWQTSLVFISLLLFTRLLGKTQIAQLTFYQYVSGITIGSIAGTVAASEQERVWSHFYDLVLFVALTFLLSQITIRNRSLRKLIDGSPTVVIENGRILEQNMRNMRYDLDELICQLRINGILDPSQVQYAVVETTGDLSVIKKTALQALTKSDAGLEQPDAQYPVELILDGQVVAENLAKKQLSADWLAGQLRLRGFAAPDQITYAVLDSKGHLFISPRDQLSR</sequence>
<feature type="domain" description="YetF-like N-terminal transmembrane" evidence="9">
    <location>
        <begin position="16"/>
        <end position="80"/>
    </location>
</feature>
<comment type="similarity">
    <text evidence="2">Belongs to the UPF0702 family.</text>
</comment>
<dbReference type="PANTHER" id="PTHR34582:SF7">
    <property type="entry name" value="UPF0702 TRANSMEMBRANE PROTEIN YDFS"/>
    <property type="match status" value="1"/>
</dbReference>
<dbReference type="InterPro" id="IPR048454">
    <property type="entry name" value="YetF_N"/>
</dbReference>
<reference evidence="10 11" key="1">
    <citation type="submission" date="2016-10" db="EMBL/GenBank/DDBJ databases">
        <authorList>
            <person name="de Groot N.N."/>
        </authorList>
    </citation>
    <scope>NUCLEOTIDE SEQUENCE [LARGE SCALE GENOMIC DNA]</scope>
    <source>
        <strain evidence="10 11">DSM 1736</strain>
    </source>
</reference>
<evidence type="ECO:0000256" key="5">
    <source>
        <dbReference type="ARBA" id="ARBA00022989"/>
    </source>
</evidence>
<evidence type="ECO:0000313" key="11">
    <source>
        <dbReference type="Proteomes" id="UP000214880"/>
    </source>
</evidence>
<evidence type="ECO:0000256" key="3">
    <source>
        <dbReference type="ARBA" id="ARBA00022475"/>
    </source>
</evidence>
<dbReference type="AlphaFoldDB" id="A0A1H0AG95"/>
<feature type="transmembrane region" description="Helical" evidence="7">
    <location>
        <begin position="35"/>
        <end position="55"/>
    </location>
</feature>
<feature type="domain" description="YetF C-terminal" evidence="8">
    <location>
        <begin position="84"/>
        <end position="215"/>
    </location>
</feature>
<keyword evidence="5 7" id="KW-1133">Transmembrane helix</keyword>
<keyword evidence="3" id="KW-1003">Cell membrane</keyword>
<comment type="subcellular location">
    <subcellularLocation>
        <location evidence="1">Cell membrane</location>
        <topology evidence="1">Multi-pass membrane protein</topology>
    </subcellularLocation>
</comment>
<name>A0A1H0AG95_9FIRM</name>
<keyword evidence="6 7" id="KW-0472">Membrane</keyword>
<dbReference type="Proteomes" id="UP000214880">
    <property type="component" value="Unassembled WGS sequence"/>
</dbReference>
<protein>
    <submittedName>
        <fullName evidence="10">Uncharacterized membrane protein YcaP, DUF421 family</fullName>
    </submittedName>
</protein>
<dbReference type="GO" id="GO:0005886">
    <property type="term" value="C:plasma membrane"/>
    <property type="evidence" value="ECO:0007669"/>
    <property type="project" value="UniProtKB-SubCell"/>
</dbReference>
<feature type="transmembrane region" description="Helical" evidence="7">
    <location>
        <begin position="61"/>
        <end position="83"/>
    </location>
</feature>
<evidence type="ECO:0000256" key="4">
    <source>
        <dbReference type="ARBA" id="ARBA00022692"/>
    </source>
</evidence>
<accession>A0A1H0AG95</accession>
<dbReference type="Pfam" id="PF20730">
    <property type="entry name" value="YetF_N"/>
    <property type="match status" value="1"/>
</dbReference>
<dbReference type="Gene3D" id="3.30.240.20">
    <property type="entry name" value="bsu07140 like domains"/>
    <property type="match status" value="2"/>
</dbReference>
<dbReference type="RefSeq" id="WP_092075090.1">
    <property type="nucleotide sequence ID" value="NZ_FNHB01000018.1"/>
</dbReference>
<dbReference type="Pfam" id="PF04239">
    <property type="entry name" value="DUF421"/>
    <property type="match status" value="1"/>
</dbReference>